<accession>A0A433N6G1</accession>
<reference evidence="1 2" key="1">
    <citation type="journal article" date="2019" name="Genome Biol. Evol.">
        <title>Day and night: Metabolic profiles and evolutionary relationships of six axenic non-marine cyanobacteria.</title>
        <authorList>
            <person name="Will S.E."/>
            <person name="Henke P."/>
            <person name="Boedeker C."/>
            <person name="Huang S."/>
            <person name="Brinkmann H."/>
            <person name="Rohde M."/>
            <person name="Jarek M."/>
            <person name="Friedl T."/>
            <person name="Seufert S."/>
            <person name="Schumacher M."/>
            <person name="Overmann J."/>
            <person name="Neumann-Schaal M."/>
            <person name="Petersen J."/>
        </authorList>
    </citation>
    <scope>NUCLEOTIDE SEQUENCE [LARGE SCALE GENOMIC DNA]</scope>
    <source>
        <strain evidence="1 2">PCC 6912</strain>
    </source>
</reference>
<dbReference type="RefSeq" id="WP_016879355.1">
    <property type="nucleotide sequence ID" value="NZ_AJLN01000058.1"/>
</dbReference>
<protein>
    <submittedName>
        <fullName evidence="1">Uncharacterized protein</fullName>
    </submittedName>
</protein>
<evidence type="ECO:0000313" key="2">
    <source>
        <dbReference type="Proteomes" id="UP000268857"/>
    </source>
</evidence>
<evidence type="ECO:0000313" key="1">
    <source>
        <dbReference type="EMBL" id="RUR77074.1"/>
    </source>
</evidence>
<name>A0A433N6G1_CHLFR</name>
<comment type="caution">
    <text evidence="1">The sequence shown here is derived from an EMBL/GenBank/DDBJ whole genome shotgun (WGS) entry which is preliminary data.</text>
</comment>
<dbReference type="AlphaFoldDB" id="A0A433N6G1"/>
<gene>
    <name evidence="1" type="ORF">PCC6912_40330</name>
</gene>
<keyword evidence="2" id="KW-1185">Reference proteome</keyword>
<sequence>MSEKILNRLQDIAEARGLSLEDFVMKIELGSLRLVDAKLYSVMLTTNACKWLQDKGISSFIRRKLYYAIDPQDAFMQFKEDFPLAEELMVNITEI</sequence>
<dbReference type="EMBL" id="RSCJ01000018">
    <property type="protein sequence ID" value="RUR77074.1"/>
    <property type="molecule type" value="Genomic_DNA"/>
</dbReference>
<proteinExistence type="predicted"/>
<organism evidence="1 2">
    <name type="scientific">Chlorogloeopsis fritschii PCC 6912</name>
    <dbReference type="NCBI Taxonomy" id="211165"/>
    <lineage>
        <taxon>Bacteria</taxon>
        <taxon>Bacillati</taxon>
        <taxon>Cyanobacteriota</taxon>
        <taxon>Cyanophyceae</taxon>
        <taxon>Nostocales</taxon>
        <taxon>Chlorogloeopsidaceae</taxon>
        <taxon>Chlorogloeopsis</taxon>
    </lineage>
</organism>
<dbReference type="Proteomes" id="UP000268857">
    <property type="component" value="Unassembled WGS sequence"/>
</dbReference>